<dbReference type="FunFam" id="3.10.20.30:FF:000010">
    <property type="entry name" value="Molybdopterin synthase sulfur carrier subunit"/>
    <property type="match status" value="1"/>
</dbReference>
<dbReference type="SUPFAM" id="SSF54285">
    <property type="entry name" value="MoaD/ThiS"/>
    <property type="match status" value="1"/>
</dbReference>
<name>A0A1X9MF58_9BACI</name>
<dbReference type="EMBL" id="CP020814">
    <property type="protein sequence ID" value="ARK29082.1"/>
    <property type="molecule type" value="Genomic_DNA"/>
</dbReference>
<dbReference type="Gene3D" id="3.10.20.30">
    <property type="match status" value="1"/>
</dbReference>
<comment type="subunit">
    <text evidence="7">Heterotetramer of 2 MoaD subunits and 2 MoaE subunits. Forms a stable heterotetrameric complex of 2 MoaD and 2 MoeB during adenylation of MoaD by MoeB. During catalysis MoaD shuttles between the two heterotetrameric complexes.</text>
</comment>
<dbReference type="GO" id="GO:0006777">
    <property type="term" value="P:Mo-molybdopterin cofactor biosynthetic process"/>
    <property type="evidence" value="ECO:0007669"/>
    <property type="project" value="UniProtKB-KW"/>
</dbReference>
<comment type="similarity">
    <text evidence="4">Belongs to the MoaD family.</text>
</comment>
<evidence type="ECO:0000313" key="14">
    <source>
        <dbReference type="Proteomes" id="UP000193006"/>
    </source>
</evidence>
<dbReference type="InterPro" id="IPR016155">
    <property type="entry name" value="Mopterin_synth/thiamin_S_b"/>
</dbReference>
<evidence type="ECO:0000256" key="2">
    <source>
        <dbReference type="ARBA" id="ARBA00022741"/>
    </source>
</evidence>
<evidence type="ECO:0000256" key="8">
    <source>
        <dbReference type="ARBA" id="ARBA00075076"/>
    </source>
</evidence>
<organism evidence="13 14">
    <name type="scientific">Halalkalibacter krulwichiae</name>
    <dbReference type="NCBI Taxonomy" id="199441"/>
    <lineage>
        <taxon>Bacteria</taxon>
        <taxon>Bacillati</taxon>
        <taxon>Bacillota</taxon>
        <taxon>Bacilli</taxon>
        <taxon>Bacillales</taxon>
        <taxon>Bacillaceae</taxon>
        <taxon>Halalkalibacter</taxon>
    </lineage>
</organism>
<dbReference type="UniPathway" id="UPA00344"/>
<evidence type="ECO:0000256" key="6">
    <source>
        <dbReference type="ARBA" id="ARBA00054425"/>
    </source>
</evidence>
<evidence type="ECO:0000256" key="10">
    <source>
        <dbReference type="ARBA" id="ARBA00077809"/>
    </source>
</evidence>
<dbReference type="Proteomes" id="UP000193006">
    <property type="component" value="Chromosome"/>
</dbReference>
<dbReference type="RefSeq" id="WP_066156114.1">
    <property type="nucleotide sequence ID" value="NZ_CP020814.1"/>
</dbReference>
<dbReference type="NCBIfam" id="TIGR01682">
    <property type="entry name" value="moaD"/>
    <property type="match status" value="1"/>
</dbReference>
<keyword evidence="2" id="KW-0547">Nucleotide-binding</keyword>
<dbReference type="GO" id="GO:0000166">
    <property type="term" value="F:nucleotide binding"/>
    <property type="evidence" value="ECO:0007669"/>
    <property type="project" value="UniProtKB-KW"/>
</dbReference>
<comment type="pathway">
    <text evidence="1">Cofactor biosynthesis; molybdopterin biosynthesis.</text>
</comment>
<evidence type="ECO:0000256" key="7">
    <source>
        <dbReference type="ARBA" id="ARBA00063099"/>
    </source>
</evidence>
<dbReference type="STRING" id="199441.BkAM31D_04020"/>
<gene>
    <name evidence="13" type="primary">moaD</name>
    <name evidence="13" type="ORF">BkAM31D_04020</name>
</gene>
<dbReference type="CDD" id="cd00754">
    <property type="entry name" value="Ubl_MoaD"/>
    <property type="match status" value="1"/>
</dbReference>
<evidence type="ECO:0000256" key="5">
    <source>
        <dbReference type="ARBA" id="ARBA00024247"/>
    </source>
</evidence>
<evidence type="ECO:0000256" key="12">
    <source>
        <dbReference type="ARBA" id="ARBA00078992"/>
    </source>
</evidence>
<reference evidence="13 14" key="1">
    <citation type="submission" date="2017-04" db="EMBL/GenBank/DDBJ databases">
        <title>Bacillus krulwichiae AM31D Genome sequencing and assembly.</title>
        <authorList>
            <person name="Krulwich T.A."/>
            <person name="Anastor L."/>
            <person name="Ehrlich R."/>
            <person name="Ehrlich G.D."/>
            <person name="Janto B."/>
        </authorList>
    </citation>
    <scope>NUCLEOTIDE SEQUENCE [LARGE SCALE GENOMIC DNA]</scope>
    <source>
        <strain evidence="13 14">AM31D</strain>
    </source>
</reference>
<evidence type="ECO:0000256" key="9">
    <source>
        <dbReference type="ARBA" id="ARBA00076711"/>
    </source>
</evidence>
<comment type="function">
    <text evidence="6">Involved in sulfur transfer in the conversion of molybdopterin precursor Z to molybdopterin.</text>
</comment>
<dbReference type="PANTHER" id="PTHR33359:SF1">
    <property type="entry name" value="MOLYBDOPTERIN SYNTHASE SULFUR CARRIER SUBUNIT"/>
    <property type="match status" value="1"/>
</dbReference>
<dbReference type="InterPro" id="IPR003749">
    <property type="entry name" value="ThiS/MoaD-like"/>
</dbReference>
<dbReference type="InterPro" id="IPR012675">
    <property type="entry name" value="Beta-grasp_dom_sf"/>
</dbReference>
<protein>
    <recommendedName>
        <fullName evidence="5">Molybdopterin synthase sulfur carrier subunit</fullName>
    </recommendedName>
    <alternativeName>
        <fullName evidence="11">MPT synthase subunit 1</fullName>
    </alternativeName>
    <alternativeName>
        <fullName evidence="8">Molybdenum cofactor biosynthesis protein D</fullName>
    </alternativeName>
    <alternativeName>
        <fullName evidence="10">Molybdopterin-converting factor small subunit</fullName>
    </alternativeName>
    <alternativeName>
        <fullName evidence="9">Molybdopterin-converting factor subunit 1</fullName>
    </alternativeName>
    <alternativeName>
        <fullName evidence="12">Sulfur carrier protein MoaD</fullName>
    </alternativeName>
</protein>
<keyword evidence="3" id="KW-0501">Molybdenum cofactor biosynthesis</keyword>
<evidence type="ECO:0000256" key="1">
    <source>
        <dbReference type="ARBA" id="ARBA00005046"/>
    </source>
</evidence>
<accession>A0A1X9MF58</accession>
<dbReference type="GO" id="GO:1990133">
    <property type="term" value="C:molybdopterin adenylyltransferase complex"/>
    <property type="evidence" value="ECO:0007669"/>
    <property type="project" value="TreeGrafter"/>
</dbReference>
<evidence type="ECO:0000256" key="4">
    <source>
        <dbReference type="ARBA" id="ARBA00024200"/>
    </source>
</evidence>
<sequence length="78" mass="8473">MINILLFAELQEEAGVNEINVEKAGVTVSALKDWLIKEFKLTSLNDTMMIAINESYANESDVLKDGDTVAFIPPVSGG</sequence>
<dbReference type="InterPro" id="IPR044672">
    <property type="entry name" value="MOCS2A"/>
</dbReference>
<dbReference type="Pfam" id="PF02597">
    <property type="entry name" value="ThiS"/>
    <property type="match status" value="1"/>
</dbReference>
<dbReference type="PANTHER" id="PTHR33359">
    <property type="entry name" value="MOLYBDOPTERIN SYNTHASE SULFUR CARRIER SUBUNIT"/>
    <property type="match status" value="1"/>
</dbReference>
<dbReference type="KEGG" id="bkw:BkAM31D_04020"/>
<evidence type="ECO:0000256" key="3">
    <source>
        <dbReference type="ARBA" id="ARBA00023150"/>
    </source>
</evidence>
<dbReference type="AlphaFoldDB" id="A0A1X9MF58"/>
<proteinExistence type="inferred from homology"/>
<evidence type="ECO:0000313" key="13">
    <source>
        <dbReference type="EMBL" id="ARK29082.1"/>
    </source>
</evidence>
<keyword evidence="14" id="KW-1185">Reference proteome</keyword>
<evidence type="ECO:0000256" key="11">
    <source>
        <dbReference type="ARBA" id="ARBA00078020"/>
    </source>
</evidence>